<gene>
    <name evidence="3" type="ORF">HANVADRAFT_21415</name>
</gene>
<accession>A0A1B7TIH3</accession>
<dbReference type="Gene3D" id="3.90.830.10">
    <property type="entry name" value="Syntaxin Binding Protein 1, Chain A, domain 2"/>
    <property type="match status" value="1"/>
</dbReference>
<dbReference type="GO" id="GO:0016192">
    <property type="term" value="P:vesicle-mediated transport"/>
    <property type="evidence" value="ECO:0007669"/>
    <property type="project" value="InterPro"/>
</dbReference>
<dbReference type="InterPro" id="IPR036045">
    <property type="entry name" value="Sec1-like_sf"/>
</dbReference>
<organism evidence="3 4">
    <name type="scientific">Hanseniaspora valbyensis NRRL Y-1626</name>
    <dbReference type="NCBI Taxonomy" id="766949"/>
    <lineage>
        <taxon>Eukaryota</taxon>
        <taxon>Fungi</taxon>
        <taxon>Dikarya</taxon>
        <taxon>Ascomycota</taxon>
        <taxon>Saccharomycotina</taxon>
        <taxon>Saccharomycetes</taxon>
        <taxon>Saccharomycodales</taxon>
        <taxon>Saccharomycodaceae</taxon>
        <taxon>Hanseniaspora</taxon>
    </lineage>
</organism>
<feature type="region of interest" description="Disordered" evidence="2">
    <location>
        <begin position="709"/>
        <end position="769"/>
    </location>
</feature>
<dbReference type="Gene3D" id="3.40.50.2060">
    <property type="match status" value="1"/>
</dbReference>
<dbReference type="AlphaFoldDB" id="A0A1B7TIH3"/>
<dbReference type="PIRSF" id="PIRSF005715">
    <property type="entry name" value="VPS45_Sec1"/>
    <property type="match status" value="1"/>
</dbReference>
<dbReference type="EMBL" id="LXPE01000003">
    <property type="protein sequence ID" value="OBA28478.1"/>
    <property type="molecule type" value="Genomic_DNA"/>
</dbReference>
<evidence type="ECO:0000256" key="1">
    <source>
        <dbReference type="ARBA" id="ARBA00009884"/>
    </source>
</evidence>
<dbReference type="SUPFAM" id="SSF56815">
    <property type="entry name" value="Sec1/munc18-like (SM) proteins"/>
    <property type="match status" value="1"/>
</dbReference>
<evidence type="ECO:0000313" key="3">
    <source>
        <dbReference type="EMBL" id="OBA28478.1"/>
    </source>
</evidence>
<dbReference type="Pfam" id="PF00995">
    <property type="entry name" value="Sec1"/>
    <property type="match status" value="1"/>
</dbReference>
<feature type="compositionally biased region" description="Polar residues" evidence="2">
    <location>
        <begin position="711"/>
        <end position="724"/>
    </location>
</feature>
<comment type="caution">
    <text evidence="3">The sequence shown here is derived from an EMBL/GenBank/DDBJ whole genome shotgun (WGS) entry which is preliminary data.</text>
</comment>
<dbReference type="PANTHER" id="PTHR11679">
    <property type="entry name" value="VESICLE PROTEIN SORTING-ASSOCIATED"/>
    <property type="match status" value="1"/>
</dbReference>
<reference evidence="4" key="1">
    <citation type="journal article" date="2016" name="Proc. Natl. Acad. Sci. U.S.A.">
        <title>Comparative genomics of biotechnologically important yeasts.</title>
        <authorList>
            <person name="Riley R."/>
            <person name="Haridas S."/>
            <person name="Wolfe K.H."/>
            <person name="Lopes M.R."/>
            <person name="Hittinger C.T."/>
            <person name="Goeker M."/>
            <person name="Salamov A.A."/>
            <person name="Wisecaver J.H."/>
            <person name="Long T.M."/>
            <person name="Calvey C.H."/>
            <person name="Aerts A.L."/>
            <person name="Barry K.W."/>
            <person name="Choi C."/>
            <person name="Clum A."/>
            <person name="Coughlan A.Y."/>
            <person name="Deshpande S."/>
            <person name="Douglass A.P."/>
            <person name="Hanson S.J."/>
            <person name="Klenk H.-P."/>
            <person name="LaButti K.M."/>
            <person name="Lapidus A."/>
            <person name="Lindquist E.A."/>
            <person name="Lipzen A.M."/>
            <person name="Meier-Kolthoff J.P."/>
            <person name="Ohm R.A."/>
            <person name="Otillar R.P."/>
            <person name="Pangilinan J.L."/>
            <person name="Peng Y."/>
            <person name="Rokas A."/>
            <person name="Rosa C.A."/>
            <person name="Scheuner C."/>
            <person name="Sibirny A.A."/>
            <person name="Slot J.C."/>
            <person name="Stielow J.B."/>
            <person name="Sun H."/>
            <person name="Kurtzman C.P."/>
            <person name="Blackwell M."/>
            <person name="Grigoriev I.V."/>
            <person name="Jeffries T.W."/>
        </authorList>
    </citation>
    <scope>NUCLEOTIDE SEQUENCE [LARGE SCALE GENOMIC DNA]</scope>
    <source>
        <strain evidence="4">NRRL Y-1626</strain>
    </source>
</reference>
<dbReference type="Gene3D" id="1.25.40.60">
    <property type="match status" value="1"/>
</dbReference>
<dbReference type="InterPro" id="IPR001619">
    <property type="entry name" value="Sec1-like"/>
</dbReference>
<feature type="compositionally biased region" description="Basic residues" evidence="2">
    <location>
        <begin position="757"/>
        <end position="769"/>
    </location>
</feature>
<evidence type="ECO:0000313" key="4">
    <source>
        <dbReference type="Proteomes" id="UP000092321"/>
    </source>
</evidence>
<evidence type="ECO:0000256" key="2">
    <source>
        <dbReference type="SAM" id="MobiDB-lite"/>
    </source>
</evidence>
<dbReference type="InterPro" id="IPR043127">
    <property type="entry name" value="Sec-1-like_dom3a"/>
</dbReference>
<protein>
    <submittedName>
        <fullName evidence="3">Sec1-like protein</fullName>
    </submittedName>
</protein>
<dbReference type="OrthoDB" id="2228at2759"/>
<proteinExistence type="inferred from homology"/>
<feature type="compositionally biased region" description="Basic and acidic residues" evidence="2">
    <location>
        <begin position="726"/>
        <end position="736"/>
    </location>
</feature>
<dbReference type="Proteomes" id="UP000092321">
    <property type="component" value="Unassembled WGS sequence"/>
</dbReference>
<sequence length="769" mass="89651">MSNLITLQKNYILSVIDSVQTAHNLKFLVIDSFVLNIFESIFPTNNTNELLKHVTSCDLIDDIKRTGEHPIEVIYLLKPTKYNIKIMNSDFEQFPTKYKKCHLRFLPGLNMELKNFLDSQIRLPYFISSMEEVKLSLLPKQSFVFQSLDMPDSFQVFYNKNCLAFVEEYIETVVNSLINVCIITGEYPIIRNYQPSEKEVKNCQSVCISQLVAKLLQERLDDYARTNYNYPNPKNNRQRSIMLITDRTLDFMAPLVHDFTYQSIAYNELTSKKLNKDKDTYDYEVENEQGIMETKTGCFKEMYDNIWQELRYLHIIDAKDNINQKIKKLIEDNSLLVDRQNVKNASDLLSVVAHLKMFDEERRQLILHKVLIEECMKNIGERKLAENVAEPEQVMLSKGRDSDGNNVSKGFTLNYLLDEVLSVEQVSIMDKVRCIAMYGLYRGGLIEEDYVKLLNFINVDFNHPFFEQFMRFYSNFEMLGCPIMKKSVKQKPFIEEGGKKLYHETILNNTEIYTTSRFVPACGVNISKSITNALLLPESEFNFIKGIPVELYELGEDRDLINNENEEHSVSSIIKSNNIRSQRIKTNWNIKKENGVNIERQRIFYYIIGGVTHAELKAAYDQSVWKNRDVFIGSDAIITPANFMENVLKLSASREELELVRDQKINDEIPVFFRNVTKQNHQVNQRRPFEDRQYNNEMATPSQYMRHEGKQANQNNGSNNTVSTHKSHDYSNFKEDDGVDDNSRNINGSTAENVEKKQKKPSKFRKLFK</sequence>
<dbReference type="InterPro" id="IPR043154">
    <property type="entry name" value="Sec-1-like_dom1"/>
</dbReference>
<name>A0A1B7TIH3_9ASCO</name>
<dbReference type="InterPro" id="IPR027482">
    <property type="entry name" value="Sec1-like_dom2"/>
</dbReference>
<comment type="similarity">
    <text evidence="1">Belongs to the STXBP/unc-18/SEC1 family.</text>
</comment>
<dbReference type="Gene3D" id="3.40.50.1910">
    <property type="match status" value="1"/>
</dbReference>
<keyword evidence="4" id="KW-1185">Reference proteome</keyword>